<organism evidence="1 2">
    <name type="scientific">Pseudarthrobacter scleromae</name>
    <dbReference type="NCBI Taxonomy" id="158897"/>
    <lineage>
        <taxon>Bacteria</taxon>
        <taxon>Bacillati</taxon>
        <taxon>Actinomycetota</taxon>
        <taxon>Actinomycetes</taxon>
        <taxon>Micrococcales</taxon>
        <taxon>Micrococcaceae</taxon>
        <taxon>Pseudarthrobacter</taxon>
    </lineage>
</organism>
<evidence type="ECO:0000313" key="2">
    <source>
        <dbReference type="Proteomes" id="UP000658754"/>
    </source>
</evidence>
<proteinExistence type="predicted"/>
<sequence length="100" mass="11588">MKILNINSISTRQSAIALPYETDEHVQSAWEYIFRLNCVDVRPEPNVNNQDRAMLEYCAEAFRKGEELHIPGADQTRRLIASIRQSEMSHDIRELFDPAI</sequence>
<reference evidence="2" key="1">
    <citation type="journal article" date="2019" name="Int. J. Syst. Evol. Microbiol.">
        <title>The Global Catalogue of Microorganisms (GCM) 10K type strain sequencing project: providing services to taxonomists for standard genome sequencing and annotation.</title>
        <authorList>
            <consortium name="The Broad Institute Genomics Platform"/>
            <consortium name="The Broad Institute Genome Sequencing Center for Infectious Disease"/>
            <person name="Wu L."/>
            <person name="Ma J."/>
        </authorList>
    </citation>
    <scope>NUCLEOTIDE SEQUENCE [LARGE SCALE GENOMIC DNA]</scope>
    <source>
        <strain evidence="2">CGMCC 1.3601</strain>
    </source>
</reference>
<dbReference type="Proteomes" id="UP000658754">
    <property type="component" value="Unassembled WGS sequence"/>
</dbReference>
<keyword evidence="2" id="KW-1185">Reference proteome</keyword>
<dbReference type="EMBL" id="BMKV01000004">
    <property type="protein sequence ID" value="GGI86880.1"/>
    <property type="molecule type" value="Genomic_DNA"/>
</dbReference>
<evidence type="ECO:0000313" key="1">
    <source>
        <dbReference type="EMBL" id="GGI86880.1"/>
    </source>
</evidence>
<comment type="caution">
    <text evidence="1">The sequence shown here is derived from an EMBL/GenBank/DDBJ whole genome shotgun (WGS) entry which is preliminary data.</text>
</comment>
<name>A0ABQ2CIE9_9MICC</name>
<gene>
    <name evidence="1" type="ORF">GCM10007175_25100</name>
</gene>
<dbReference type="RefSeq" id="WP_188730609.1">
    <property type="nucleotide sequence ID" value="NZ_BMKV01000004.1"/>
</dbReference>
<protein>
    <submittedName>
        <fullName evidence="1">Uncharacterized protein</fullName>
    </submittedName>
</protein>
<accession>A0ABQ2CIE9</accession>